<dbReference type="Gene3D" id="3.40.50.10680">
    <property type="entry name" value="CofD-like domains"/>
    <property type="match status" value="1"/>
</dbReference>
<dbReference type="InterPro" id="IPR038136">
    <property type="entry name" value="CofD-like_dom_sf"/>
</dbReference>
<evidence type="ECO:0000256" key="1">
    <source>
        <dbReference type="ARBA" id="ARBA00022490"/>
    </source>
</evidence>
<dbReference type="GO" id="GO:0008360">
    <property type="term" value="P:regulation of cell shape"/>
    <property type="evidence" value="ECO:0007669"/>
    <property type="project" value="UniProtKB-UniRule"/>
</dbReference>
<dbReference type="InterPro" id="IPR010119">
    <property type="entry name" value="Gluconeogen_factor"/>
</dbReference>
<dbReference type="NCBIfam" id="TIGR01826">
    <property type="entry name" value="CofD_related"/>
    <property type="match status" value="1"/>
</dbReference>
<dbReference type="HAMAP" id="MF_00973">
    <property type="entry name" value="Gluconeogen_factor"/>
    <property type="match status" value="1"/>
</dbReference>
<comment type="similarity">
    <text evidence="2">Belongs to the gluconeogenesis factor family.</text>
</comment>
<dbReference type="PANTHER" id="PTHR30135">
    <property type="entry name" value="UNCHARACTERIZED PROTEIN YVCK-RELATED"/>
    <property type="match status" value="1"/>
</dbReference>
<dbReference type="GO" id="GO:0005737">
    <property type="term" value="C:cytoplasm"/>
    <property type="evidence" value="ECO:0007669"/>
    <property type="project" value="UniProtKB-SubCell"/>
</dbReference>
<keyword evidence="1 2" id="KW-0963">Cytoplasm</keyword>
<dbReference type="Proteomes" id="UP000230903">
    <property type="component" value="Unassembled WGS sequence"/>
</dbReference>
<comment type="function">
    <text evidence="2">Required for morphogenesis under gluconeogenic growth conditions.</text>
</comment>
<sequence>MLKEKRIKKRMVVIGGGSGTFNLLNSFKNYFTDLSAIVTMMDSGGSTGILREDFGILPPGDVRRALVALASSDNKILSELFSYRFEKGRGLAGHSFGNLFITALEQITGDFETALDEAGKILNADGQVVPVTRTKAHLVAELENGKKIFGETNIDIPKHNGNLKIVGLTTKPKAEISASAKEIIKRADLIVIGPGDLYTSVLANVVVGGVKEALMKTKAKVVFVANVMTKFGETNHFTAEDFISEFKKYAGEKTADYFAVNSRKPSRKRLLKYAEKNAEFVEPNVKAKDKQMLMANLIRDKEYIRHDGDKLAKLLIKRVLKK</sequence>
<dbReference type="AlphaFoldDB" id="A0A2H0UMZ1"/>
<comment type="subcellular location">
    <subcellularLocation>
        <location evidence="2">Cytoplasm</location>
    </subcellularLocation>
</comment>
<organism evidence="3 4">
    <name type="scientific">Candidatus Harrisonbacteria bacterium CG10_big_fil_rev_8_21_14_0_10_45_28</name>
    <dbReference type="NCBI Taxonomy" id="1974586"/>
    <lineage>
        <taxon>Bacteria</taxon>
        <taxon>Candidatus Harrisoniibacteriota</taxon>
    </lineage>
</organism>
<reference evidence="4" key="1">
    <citation type="submission" date="2017-09" db="EMBL/GenBank/DDBJ databases">
        <title>Depth-based differentiation of microbial function through sediment-hosted aquifers and enrichment of novel symbionts in the deep terrestrial subsurface.</title>
        <authorList>
            <person name="Probst A.J."/>
            <person name="Ladd B."/>
            <person name="Jarett J.K."/>
            <person name="Geller-Mcgrath D.E."/>
            <person name="Sieber C.M.K."/>
            <person name="Emerson J.B."/>
            <person name="Anantharaman K."/>
            <person name="Thomas B.C."/>
            <person name="Malmstrom R."/>
            <person name="Stieglmeier M."/>
            <person name="Klingl A."/>
            <person name="Woyke T."/>
            <person name="Ryan C.M."/>
            <person name="Banfield J.F."/>
        </authorList>
    </citation>
    <scope>NUCLEOTIDE SEQUENCE [LARGE SCALE GENOMIC DNA]</scope>
</reference>
<dbReference type="SUPFAM" id="SSF142338">
    <property type="entry name" value="CofD-like"/>
    <property type="match status" value="1"/>
</dbReference>
<dbReference type="PANTHER" id="PTHR30135:SF3">
    <property type="entry name" value="GLUCONEOGENESIS FACTOR-RELATED"/>
    <property type="match status" value="1"/>
</dbReference>
<accession>A0A2H0UMZ1</accession>
<dbReference type="InterPro" id="IPR002882">
    <property type="entry name" value="CofD"/>
</dbReference>
<evidence type="ECO:0000313" key="4">
    <source>
        <dbReference type="Proteomes" id="UP000230903"/>
    </source>
</evidence>
<dbReference type="EMBL" id="PFBC01000047">
    <property type="protein sequence ID" value="PIR87753.1"/>
    <property type="molecule type" value="Genomic_DNA"/>
</dbReference>
<comment type="caution">
    <text evidence="3">The sequence shown here is derived from an EMBL/GenBank/DDBJ whole genome shotgun (WGS) entry which is preliminary data.</text>
</comment>
<dbReference type="Pfam" id="PF01933">
    <property type="entry name" value="CofD"/>
    <property type="match status" value="1"/>
</dbReference>
<dbReference type="CDD" id="cd07187">
    <property type="entry name" value="YvcK_like"/>
    <property type="match status" value="1"/>
</dbReference>
<dbReference type="GO" id="GO:0043743">
    <property type="term" value="F:LPPG:FO 2-phospho-L-lactate transferase activity"/>
    <property type="evidence" value="ECO:0007669"/>
    <property type="project" value="InterPro"/>
</dbReference>
<evidence type="ECO:0000313" key="3">
    <source>
        <dbReference type="EMBL" id="PIR87753.1"/>
    </source>
</evidence>
<proteinExistence type="inferred from homology"/>
<name>A0A2H0UMZ1_9BACT</name>
<evidence type="ECO:0000256" key="2">
    <source>
        <dbReference type="HAMAP-Rule" id="MF_00973"/>
    </source>
</evidence>
<protein>
    <recommendedName>
        <fullName evidence="2">Putative gluconeogenesis factor</fullName>
    </recommendedName>
</protein>
<gene>
    <name evidence="3" type="ORF">COU10_02980</name>
</gene>